<protein>
    <submittedName>
        <fullName evidence="9">MFS transporter</fullName>
    </submittedName>
</protein>
<dbReference type="GO" id="GO:0022857">
    <property type="term" value="F:transmembrane transporter activity"/>
    <property type="evidence" value="ECO:0007669"/>
    <property type="project" value="InterPro"/>
</dbReference>
<feature type="transmembrane region" description="Helical" evidence="7">
    <location>
        <begin position="283"/>
        <end position="300"/>
    </location>
</feature>
<evidence type="ECO:0000313" key="9">
    <source>
        <dbReference type="EMBL" id="GEN86240.1"/>
    </source>
</evidence>
<keyword evidence="6 7" id="KW-0472">Membrane</keyword>
<dbReference type="InterPro" id="IPR036259">
    <property type="entry name" value="MFS_trans_sf"/>
</dbReference>
<dbReference type="AlphaFoldDB" id="A0A511ZFN1"/>
<keyword evidence="3" id="KW-1003">Cell membrane</keyword>
<evidence type="ECO:0000256" key="3">
    <source>
        <dbReference type="ARBA" id="ARBA00022475"/>
    </source>
</evidence>
<accession>A0A511ZFN1</accession>
<dbReference type="Pfam" id="PF05977">
    <property type="entry name" value="MFS_3"/>
    <property type="match status" value="1"/>
</dbReference>
<feature type="transmembrane region" description="Helical" evidence="7">
    <location>
        <begin position="254"/>
        <end position="271"/>
    </location>
</feature>
<reference evidence="9 10" key="1">
    <citation type="submission" date="2019-07" db="EMBL/GenBank/DDBJ databases">
        <title>Whole genome shotgun sequence of Oceanobacillus sojae NBRC 105379.</title>
        <authorList>
            <person name="Hosoyama A."/>
            <person name="Uohara A."/>
            <person name="Ohji S."/>
            <person name="Ichikawa N."/>
        </authorList>
    </citation>
    <scope>NUCLEOTIDE SEQUENCE [LARGE SCALE GENOMIC DNA]</scope>
    <source>
        <strain evidence="9 10">NBRC 105379</strain>
    </source>
</reference>
<evidence type="ECO:0000256" key="1">
    <source>
        <dbReference type="ARBA" id="ARBA00004651"/>
    </source>
</evidence>
<keyword evidence="4 7" id="KW-0812">Transmembrane</keyword>
<feature type="transmembrane region" description="Helical" evidence="7">
    <location>
        <begin position="373"/>
        <end position="393"/>
    </location>
</feature>
<evidence type="ECO:0000256" key="6">
    <source>
        <dbReference type="ARBA" id="ARBA00023136"/>
    </source>
</evidence>
<evidence type="ECO:0000259" key="8">
    <source>
        <dbReference type="PROSITE" id="PS50850"/>
    </source>
</evidence>
<comment type="subcellular location">
    <subcellularLocation>
        <location evidence="1">Cell membrane</location>
        <topology evidence="1">Multi-pass membrane protein</topology>
    </subcellularLocation>
</comment>
<dbReference type="Gene3D" id="1.20.1250.20">
    <property type="entry name" value="MFS general substrate transporter like domains"/>
    <property type="match status" value="1"/>
</dbReference>
<evidence type="ECO:0000313" key="10">
    <source>
        <dbReference type="Proteomes" id="UP000321558"/>
    </source>
</evidence>
<dbReference type="CDD" id="cd06173">
    <property type="entry name" value="MFS_MefA_like"/>
    <property type="match status" value="1"/>
</dbReference>
<name>A0A511ZFN1_9BACI</name>
<dbReference type="GO" id="GO:0005886">
    <property type="term" value="C:plasma membrane"/>
    <property type="evidence" value="ECO:0007669"/>
    <property type="project" value="UniProtKB-SubCell"/>
</dbReference>
<sequence>MDTPIFRNRSFLSIWIGNGISELGGAFGTFCNSILIYQLTGSKLALGSMWLLYFIPSLVLQLFIGPFIDRWSRKWILIFCQIARGFIFLVPLFALLTETLLPWHIYLVQIIVGLITPLYVPANQAITPSIVAKGQLEEANAYLEGTARLMTFTAPFLGGVVIEYVGVMPTMALVSTLLLLSGFTLFFIQETRIPQNKRASWLKEFTEGMTYFFKKRVIVWLGIFLGFVQFGVGVTMVTTLPYITEELSGSYAEYGYFMAGFPVGFILGSILVGKIKYKSRRRLMLGALFIGGLTFVFLFINTSVILGILAEAAGGIAMAVFGIHNTTICQKIIPHHLMGKIFSVRLLIIRCMMPLGVLAGGFLSEIWGVRPLYLLIGMVISTTSLLGILLPYFKFMDEEIEKKKEQKMA</sequence>
<dbReference type="InterPro" id="IPR020846">
    <property type="entry name" value="MFS_dom"/>
</dbReference>
<evidence type="ECO:0000256" key="7">
    <source>
        <dbReference type="SAM" id="Phobius"/>
    </source>
</evidence>
<dbReference type="InterPro" id="IPR010290">
    <property type="entry name" value="TM_effector"/>
</dbReference>
<dbReference type="EMBL" id="BJYM01000003">
    <property type="protein sequence ID" value="GEN86240.1"/>
    <property type="molecule type" value="Genomic_DNA"/>
</dbReference>
<feature type="transmembrane region" description="Helical" evidence="7">
    <location>
        <begin position="103"/>
        <end position="120"/>
    </location>
</feature>
<keyword evidence="10" id="KW-1185">Reference proteome</keyword>
<evidence type="ECO:0000256" key="4">
    <source>
        <dbReference type="ARBA" id="ARBA00022692"/>
    </source>
</evidence>
<feature type="transmembrane region" description="Helical" evidence="7">
    <location>
        <begin position="12"/>
        <end position="37"/>
    </location>
</feature>
<gene>
    <name evidence="9" type="ORF">OSO01_09790</name>
</gene>
<feature type="transmembrane region" description="Helical" evidence="7">
    <location>
        <begin position="49"/>
        <end position="68"/>
    </location>
</feature>
<dbReference type="STRING" id="582851.GCA_900162665_04221"/>
<dbReference type="SUPFAM" id="SSF103473">
    <property type="entry name" value="MFS general substrate transporter"/>
    <property type="match status" value="1"/>
</dbReference>
<feature type="transmembrane region" description="Helical" evidence="7">
    <location>
        <begin position="217"/>
        <end position="242"/>
    </location>
</feature>
<feature type="transmembrane region" description="Helical" evidence="7">
    <location>
        <begin position="168"/>
        <end position="188"/>
    </location>
</feature>
<comment type="caution">
    <text evidence="9">The sequence shown here is derived from an EMBL/GenBank/DDBJ whole genome shotgun (WGS) entry which is preliminary data.</text>
</comment>
<evidence type="ECO:0000256" key="5">
    <source>
        <dbReference type="ARBA" id="ARBA00022989"/>
    </source>
</evidence>
<evidence type="ECO:0000256" key="2">
    <source>
        <dbReference type="ARBA" id="ARBA00022448"/>
    </source>
</evidence>
<dbReference type="PROSITE" id="PS50850">
    <property type="entry name" value="MFS"/>
    <property type="match status" value="1"/>
</dbReference>
<keyword evidence="2" id="KW-0813">Transport</keyword>
<feature type="domain" description="Major facilitator superfamily (MFS) profile" evidence="8">
    <location>
        <begin position="215"/>
        <end position="409"/>
    </location>
</feature>
<feature type="transmembrane region" description="Helical" evidence="7">
    <location>
        <begin position="347"/>
        <end position="367"/>
    </location>
</feature>
<keyword evidence="5 7" id="KW-1133">Transmembrane helix</keyword>
<dbReference type="PANTHER" id="PTHR23513:SF6">
    <property type="entry name" value="MAJOR FACILITATOR SUPERFAMILY ASSOCIATED DOMAIN-CONTAINING PROTEIN"/>
    <property type="match status" value="1"/>
</dbReference>
<dbReference type="PANTHER" id="PTHR23513">
    <property type="entry name" value="INTEGRAL MEMBRANE EFFLUX PROTEIN-RELATED"/>
    <property type="match status" value="1"/>
</dbReference>
<dbReference type="OrthoDB" id="9775268at2"/>
<organism evidence="9 10">
    <name type="scientific">Oceanobacillus sojae</name>
    <dbReference type="NCBI Taxonomy" id="582851"/>
    <lineage>
        <taxon>Bacteria</taxon>
        <taxon>Bacillati</taxon>
        <taxon>Bacillota</taxon>
        <taxon>Bacilli</taxon>
        <taxon>Bacillales</taxon>
        <taxon>Bacillaceae</taxon>
        <taxon>Oceanobacillus</taxon>
    </lineage>
</organism>
<feature type="transmembrane region" description="Helical" evidence="7">
    <location>
        <begin position="306"/>
        <end position="326"/>
    </location>
</feature>
<proteinExistence type="predicted"/>
<feature type="transmembrane region" description="Helical" evidence="7">
    <location>
        <begin position="75"/>
        <end position="97"/>
    </location>
</feature>
<dbReference type="Proteomes" id="UP000321558">
    <property type="component" value="Unassembled WGS sequence"/>
</dbReference>
<dbReference type="RefSeq" id="WP_147209224.1">
    <property type="nucleotide sequence ID" value="NZ_BJYM01000003.1"/>
</dbReference>